<dbReference type="PRINTS" id="PR00455">
    <property type="entry name" value="HTHTETR"/>
</dbReference>
<dbReference type="RefSeq" id="WP_318783929.1">
    <property type="nucleotide sequence ID" value="NZ_JADBDZ010000001.1"/>
</dbReference>
<evidence type="ECO:0000256" key="1">
    <source>
        <dbReference type="ARBA" id="ARBA00023125"/>
    </source>
</evidence>
<accession>A0ABR9JL49</accession>
<dbReference type="EMBL" id="JADBDZ010000001">
    <property type="protein sequence ID" value="MBE1531106.1"/>
    <property type="molecule type" value="Genomic_DNA"/>
</dbReference>
<keyword evidence="1 2" id="KW-0238">DNA-binding</keyword>
<comment type="caution">
    <text evidence="4">The sequence shown here is derived from an EMBL/GenBank/DDBJ whole genome shotgun (WGS) entry which is preliminary data.</text>
</comment>
<evidence type="ECO:0000313" key="4">
    <source>
        <dbReference type="EMBL" id="MBE1531106.1"/>
    </source>
</evidence>
<gene>
    <name evidence="4" type="ORF">H4W34_000939</name>
</gene>
<feature type="DNA-binding region" description="H-T-H motif" evidence="2">
    <location>
        <begin position="45"/>
        <end position="64"/>
    </location>
</feature>
<dbReference type="InterPro" id="IPR036271">
    <property type="entry name" value="Tet_transcr_reg_TetR-rel_C_sf"/>
</dbReference>
<organism evidence="4 5">
    <name type="scientific">Actinomadura algeriensis</name>
    <dbReference type="NCBI Taxonomy" id="1679523"/>
    <lineage>
        <taxon>Bacteria</taxon>
        <taxon>Bacillati</taxon>
        <taxon>Actinomycetota</taxon>
        <taxon>Actinomycetes</taxon>
        <taxon>Streptosporangiales</taxon>
        <taxon>Thermomonosporaceae</taxon>
        <taxon>Actinomadura</taxon>
    </lineage>
</organism>
<reference evidence="4 5" key="1">
    <citation type="submission" date="2020-10" db="EMBL/GenBank/DDBJ databases">
        <title>Sequencing the genomes of 1000 actinobacteria strains.</title>
        <authorList>
            <person name="Klenk H.-P."/>
        </authorList>
    </citation>
    <scope>NUCLEOTIDE SEQUENCE [LARGE SCALE GENOMIC DNA]</scope>
    <source>
        <strain evidence="4 5">DSM 46744</strain>
    </source>
</reference>
<keyword evidence="5" id="KW-1185">Reference proteome</keyword>
<evidence type="ECO:0000259" key="3">
    <source>
        <dbReference type="PROSITE" id="PS50977"/>
    </source>
</evidence>
<dbReference type="InterPro" id="IPR001647">
    <property type="entry name" value="HTH_TetR"/>
</dbReference>
<name>A0ABR9JL49_9ACTN</name>
<sequence length="202" mass="22777">MTDSRPRARRAPEPDERRLDAERTRRLLLDAALDEFSAKGFAGARVQDIADRAGVNKQLISYHFGGKEGLYRELGRRWLEREAEFNDPAIPLHELVVRYLRKALDDPRGSRLEAWRGLTEDPAEAAQEPPEDLSDMERRKAAGEIADDLDPGYVMLALHAMVSLPITRPTTVREVLGVDPASPGFRERYADQVARIVRHLAG</sequence>
<proteinExistence type="predicted"/>
<evidence type="ECO:0000313" key="5">
    <source>
        <dbReference type="Proteomes" id="UP000627838"/>
    </source>
</evidence>
<dbReference type="PANTHER" id="PTHR30328">
    <property type="entry name" value="TRANSCRIPTIONAL REPRESSOR"/>
    <property type="match status" value="1"/>
</dbReference>
<dbReference type="InterPro" id="IPR050109">
    <property type="entry name" value="HTH-type_TetR-like_transc_reg"/>
</dbReference>
<evidence type="ECO:0000256" key="2">
    <source>
        <dbReference type="PROSITE-ProRule" id="PRU00335"/>
    </source>
</evidence>
<dbReference type="SUPFAM" id="SSF46689">
    <property type="entry name" value="Homeodomain-like"/>
    <property type="match status" value="1"/>
</dbReference>
<dbReference type="InterPro" id="IPR009057">
    <property type="entry name" value="Homeodomain-like_sf"/>
</dbReference>
<dbReference type="PANTHER" id="PTHR30328:SF54">
    <property type="entry name" value="HTH-TYPE TRANSCRIPTIONAL REPRESSOR SCO4008"/>
    <property type="match status" value="1"/>
</dbReference>
<dbReference type="PROSITE" id="PS50977">
    <property type="entry name" value="HTH_TETR_2"/>
    <property type="match status" value="1"/>
</dbReference>
<dbReference type="Proteomes" id="UP000627838">
    <property type="component" value="Unassembled WGS sequence"/>
</dbReference>
<dbReference type="Pfam" id="PF00440">
    <property type="entry name" value="TetR_N"/>
    <property type="match status" value="1"/>
</dbReference>
<feature type="domain" description="HTH tetR-type" evidence="3">
    <location>
        <begin position="22"/>
        <end position="82"/>
    </location>
</feature>
<dbReference type="Gene3D" id="1.10.357.10">
    <property type="entry name" value="Tetracycline Repressor, domain 2"/>
    <property type="match status" value="1"/>
</dbReference>
<dbReference type="SUPFAM" id="SSF48498">
    <property type="entry name" value="Tetracyclin repressor-like, C-terminal domain"/>
    <property type="match status" value="1"/>
</dbReference>
<protein>
    <submittedName>
        <fullName evidence="4">AcrR family transcriptional regulator</fullName>
    </submittedName>
</protein>